<organism evidence="1 2">
    <name type="scientific">Callorhinchus milii</name>
    <name type="common">Ghost shark</name>
    <dbReference type="NCBI Taxonomy" id="7868"/>
    <lineage>
        <taxon>Eukaryota</taxon>
        <taxon>Metazoa</taxon>
        <taxon>Chordata</taxon>
        <taxon>Craniata</taxon>
        <taxon>Vertebrata</taxon>
        <taxon>Chondrichthyes</taxon>
        <taxon>Holocephali</taxon>
        <taxon>Chimaeriformes</taxon>
        <taxon>Callorhinchidae</taxon>
        <taxon>Callorhinchus</taxon>
    </lineage>
</organism>
<dbReference type="GO" id="GO:0007186">
    <property type="term" value="P:G protein-coupled receptor signaling pathway"/>
    <property type="evidence" value="ECO:0007669"/>
    <property type="project" value="TreeGrafter"/>
</dbReference>
<proteinExistence type="predicted"/>
<dbReference type="InterPro" id="IPR019522">
    <property type="entry name" value="PIK3R5/6"/>
</dbReference>
<dbReference type="STRING" id="7868.ENSCMIP00000043024"/>
<dbReference type="GO" id="GO:0005944">
    <property type="term" value="C:phosphatidylinositol 3-kinase complex, class IB"/>
    <property type="evidence" value="ECO:0007669"/>
    <property type="project" value="InterPro"/>
</dbReference>
<evidence type="ECO:0000313" key="1">
    <source>
        <dbReference type="Ensembl" id="ENSCMIP00000043024.1"/>
    </source>
</evidence>
<dbReference type="PANTHER" id="PTHR15593:SF1">
    <property type="entry name" value="PHOSPHOINOSITIDE 3-KINASE REGULATORY SUBUNIT 6"/>
    <property type="match status" value="1"/>
</dbReference>
<reference evidence="2" key="1">
    <citation type="journal article" date="2006" name="Science">
        <title>Ancient noncoding elements conserved in the human genome.</title>
        <authorList>
            <person name="Venkatesh B."/>
            <person name="Kirkness E.F."/>
            <person name="Loh Y.H."/>
            <person name="Halpern A.L."/>
            <person name="Lee A.P."/>
            <person name="Johnson J."/>
            <person name="Dandona N."/>
            <person name="Viswanathan L.D."/>
            <person name="Tay A."/>
            <person name="Venter J.C."/>
            <person name="Strausberg R.L."/>
            <person name="Brenner S."/>
        </authorList>
    </citation>
    <scope>NUCLEOTIDE SEQUENCE [LARGE SCALE GENOMIC DNA]</scope>
</reference>
<keyword evidence="2" id="KW-1185">Reference proteome</keyword>
<evidence type="ECO:0000313" key="2">
    <source>
        <dbReference type="Proteomes" id="UP000314986"/>
    </source>
</evidence>
<dbReference type="Ensembl" id="ENSCMIT00000043645.1">
    <property type="protein sequence ID" value="ENSCMIP00000043024.1"/>
    <property type="gene ID" value="ENSCMIG00000017869.1"/>
</dbReference>
<dbReference type="InParanoid" id="A0A4W3JHV5"/>
<reference evidence="2" key="3">
    <citation type="journal article" date="2014" name="Nature">
        <title>Elephant shark genome provides unique insights into gnathostome evolution.</title>
        <authorList>
            <consortium name="International Elephant Shark Genome Sequencing Consortium"/>
            <person name="Venkatesh B."/>
            <person name="Lee A.P."/>
            <person name="Ravi V."/>
            <person name="Maurya A.K."/>
            <person name="Lian M.M."/>
            <person name="Swann J.B."/>
            <person name="Ohta Y."/>
            <person name="Flajnik M.F."/>
            <person name="Sutoh Y."/>
            <person name="Kasahara M."/>
            <person name="Hoon S."/>
            <person name="Gangu V."/>
            <person name="Roy S.W."/>
            <person name="Irimia M."/>
            <person name="Korzh V."/>
            <person name="Kondrychyn I."/>
            <person name="Lim Z.W."/>
            <person name="Tay B.H."/>
            <person name="Tohari S."/>
            <person name="Kong K.W."/>
            <person name="Ho S."/>
            <person name="Lorente-Galdos B."/>
            <person name="Quilez J."/>
            <person name="Marques-Bonet T."/>
            <person name="Raney B.J."/>
            <person name="Ingham P.W."/>
            <person name="Tay A."/>
            <person name="Hillier L.W."/>
            <person name="Minx P."/>
            <person name="Boehm T."/>
            <person name="Wilson R.K."/>
            <person name="Brenner S."/>
            <person name="Warren W.C."/>
        </authorList>
    </citation>
    <scope>NUCLEOTIDE SEQUENCE [LARGE SCALE GENOMIC DNA]</scope>
</reference>
<name>A0A4W3JHV5_CALMI</name>
<sequence length="95" mass="10984">MESAGDVEADILHSVQAIIRELDQDKPTFQRSQGMFRWTLHKKIERDPYNSMILARILIDELEQVRKQNPRKPLSLPLSSDDEAVSKSIWLPAIQ</sequence>
<dbReference type="PANTHER" id="PTHR15593">
    <property type="entry name" value="PHOSPHATIDYLINOSITOL 3-KINASE REGULATORY SUBUNIT"/>
    <property type="match status" value="1"/>
</dbReference>
<protein>
    <submittedName>
        <fullName evidence="1">Uncharacterized protein</fullName>
    </submittedName>
</protein>
<reference evidence="1" key="5">
    <citation type="submission" date="2025-09" db="UniProtKB">
        <authorList>
            <consortium name="Ensembl"/>
        </authorList>
    </citation>
    <scope>IDENTIFICATION</scope>
</reference>
<reference evidence="2" key="2">
    <citation type="journal article" date="2007" name="PLoS Biol.">
        <title>Survey sequencing and comparative analysis of the elephant shark (Callorhinchus milii) genome.</title>
        <authorList>
            <person name="Venkatesh B."/>
            <person name="Kirkness E.F."/>
            <person name="Loh Y.H."/>
            <person name="Halpern A.L."/>
            <person name="Lee A.P."/>
            <person name="Johnson J."/>
            <person name="Dandona N."/>
            <person name="Viswanathan L.D."/>
            <person name="Tay A."/>
            <person name="Venter J.C."/>
            <person name="Strausberg R.L."/>
            <person name="Brenner S."/>
        </authorList>
    </citation>
    <scope>NUCLEOTIDE SEQUENCE [LARGE SCALE GENOMIC DNA]</scope>
</reference>
<reference evidence="1" key="4">
    <citation type="submission" date="2025-08" db="UniProtKB">
        <authorList>
            <consortium name="Ensembl"/>
        </authorList>
    </citation>
    <scope>IDENTIFICATION</scope>
</reference>
<dbReference type="Proteomes" id="UP000314986">
    <property type="component" value="Unassembled WGS sequence"/>
</dbReference>
<dbReference type="AlphaFoldDB" id="A0A4W3JHV5"/>
<accession>A0A4W3JHV5</accession>
<dbReference type="GO" id="GO:0046935">
    <property type="term" value="F:1-phosphatidylinositol-3-kinase regulator activity"/>
    <property type="evidence" value="ECO:0007669"/>
    <property type="project" value="InterPro"/>
</dbReference>